<feature type="signal peptide" evidence="10">
    <location>
        <begin position="1"/>
        <end position="23"/>
    </location>
</feature>
<dbReference type="GO" id="GO:0001938">
    <property type="term" value="P:positive regulation of endothelial cell proliferation"/>
    <property type="evidence" value="ECO:0007669"/>
    <property type="project" value="TreeGrafter"/>
</dbReference>
<dbReference type="GO" id="GO:0005615">
    <property type="term" value="C:extracellular space"/>
    <property type="evidence" value="ECO:0007669"/>
    <property type="project" value="TreeGrafter"/>
</dbReference>
<dbReference type="GeneTree" id="ENSGT00940000157284"/>
<dbReference type="InterPro" id="IPR029034">
    <property type="entry name" value="Cystine-knot_cytokine"/>
</dbReference>
<dbReference type="InterPro" id="IPR050507">
    <property type="entry name" value="PDGF/VEGF_growth_factor"/>
</dbReference>
<dbReference type="GO" id="GO:0008045">
    <property type="term" value="P:motor neuron axon guidance"/>
    <property type="evidence" value="ECO:0007669"/>
    <property type="project" value="Ensembl"/>
</dbReference>
<dbReference type="GO" id="GO:0048844">
    <property type="term" value="P:artery morphogenesis"/>
    <property type="evidence" value="ECO:0007669"/>
    <property type="project" value="Ensembl"/>
</dbReference>
<dbReference type="PANTHER" id="PTHR12025:SF5">
    <property type="entry name" value="VASCULAR ENDOTHELIAL GROWTH FACTOR A, LONG FORM"/>
    <property type="match status" value="1"/>
</dbReference>
<dbReference type="FunCoup" id="H3CLN6">
    <property type="interactions" value="252"/>
</dbReference>
<keyword evidence="2" id="KW-0217">Developmental protein</keyword>
<evidence type="ECO:0000259" key="11">
    <source>
        <dbReference type="PROSITE" id="PS50278"/>
    </source>
</evidence>
<dbReference type="STRING" id="99883.ENSTNIP00000009165"/>
<sequence>MNFVVSLVHILLVALLQPSSVKTASINKEAEKSKNEVVSFNKVYEQSICQPRDVLVDVFQAYPEDTEHIYTPSCVVLKRCGGCCNDEGKECVPAESRNVTLQLQRFRPRVIKEVVDLSFTEHVLCVCRSKPDVLAEEKKKYQCAPCSERRKSLFVQDLLTCKCSCKFTQLDCKSRQLELNERTCRCDKPRR</sequence>
<dbReference type="GO" id="GO:0035907">
    <property type="term" value="P:dorsal aorta development"/>
    <property type="evidence" value="ECO:0007669"/>
    <property type="project" value="Ensembl"/>
</dbReference>
<dbReference type="PANTHER" id="PTHR12025">
    <property type="entry name" value="VASCULAR ENDOTHELIAL GROWTH FACTOR"/>
    <property type="match status" value="1"/>
</dbReference>
<dbReference type="GO" id="GO:0042056">
    <property type="term" value="F:chemoattractant activity"/>
    <property type="evidence" value="ECO:0007669"/>
    <property type="project" value="TreeGrafter"/>
</dbReference>
<dbReference type="OMA" id="MECVPTE"/>
<dbReference type="GO" id="GO:0008083">
    <property type="term" value="F:growth factor activity"/>
    <property type="evidence" value="ECO:0007669"/>
    <property type="project" value="UniProtKB-KW"/>
</dbReference>
<dbReference type="GO" id="GO:0038084">
    <property type="term" value="P:vascular endothelial growth factor signaling pathway"/>
    <property type="evidence" value="ECO:0007669"/>
    <property type="project" value="TreeGrafter"/>
</dbReference>
<dbReference type="GO" id="GO:0002043">
    <property type="term" value="P:blood vessel endothelial cell proliferation involved in sprouting angiogenesis"/>
    <property type="evidence" value="ECO:0007669"/>
    <property type="project" value="Ensembl"/>
</dbReference>
<keyword evidence="5 9" id="KW-0339">Growth factor</keyword>
<keyword evidence="3" id="KW-0037">Angiogenesis</keyword>
<keyword evidence="13" id="KW-1185">Reference proteome</keyword>
<dbReference type="GO" id="GO:0048793">
    <property type="term" value="P:pronephros development"/>
    <property type="evidence" value="ECO:0007669"/>
    <property type="project" value="Ensembl"/>
</dbReference>
<dbReference type="GO" id="GO:0035479">
    <property type="term" value="P:angioblast cell migration from lateral mesoderm to midline"/>
    <property type="evidence" value="ECO:0007669"/>
    <property type="project" value="Ensembl"/>
</dbReference>
<dbReference type="GO" id="GO:0016020">
    <property type="term" value="C:membrane"/>
    <property type="evidence" value="ECO:0007669"/>
    <property type="project" value="InterPro"/>
</dbReference>
<dbReference type="GO" id="GO:0001666">
    <property type="term" value="P:response to hypoxia"/>
    <property type="evidence" value="ECO:0007669"/>
    <property type="project" value="TreeGrafter"/>
</dbReference>
<dbReference type="InterPro" id="IPR036841">
    <property type="entry name" value="VEGF_C_sf"/>
</dbReference>
<dbReference type="PROSITE" id="PS00249">
    <property type="entry name" value="PDGF_1"/>
    <property type="match status" value="1"/>
</dbReference>
<dbReference type="SUPFAM" id="SSF57501">
    <property type="entry name" value="Cystine-knot cytokines"/>
    <property type="match status" value="1"/>
</dbReference>
<evidence type="ECO:0000313" key="12">
    <source>
        <dbReference type="Ensembl" id="ENSTNIP00000009165.1"/>
    </source>
</evidence>
<reference evidence="12" key="3">
    <citation type="submission" date="2025-09" db="UniProtKB">
        <authorList>
            <consortium name="Ensembl"/>
        </authorList>
    </citation>
    <scope>IDENTIFICATION</scope>
</reference>
<evidence type="ECO:0000256" key="2">
    <source>
        <dbReference type="ARBA" id="ARBA00022473"/>
    </source>
</evidence>
<dbReference type="GO" id="GO:0060754">
    <property type="term" value="P:positive regulation of mast cell chemotaxis"/>
    <property type="evidence" value="ECO:0007669"/>
    <property type="project" value="TreeGrafter"/>
</dbReference>
<dbReference type="GO" id="GO:0048010">
    <property type="term" value="P:vascular endothelial growth factor receptor signaling pathway"/>
    <property type="evidence" value="ECO:0007669"/>
    <property type="project" value="Ensembl"/>
</dbReference>
<dbReference type="SUPFAM" id="SSF57593">
    <property type="entry name" value="Heparin-binding domain from vascular endothelial growth factor"/>
    <property type="match status" value="1"/>
</dbReference>
<dbReference type="GO" id="GO:0003262">
    <property type="term" value="P:endocardial progenitor cell migration to the midline involved in heart field formation"/>
    <property type="evidence" value="ECO:0007669"/>
    <property type="project" value="Ensembl"/>
</dbReference>
<dbReference type="SMART" id="SM00141">
    <property type="entry name" value="PDGF"/>
    <property type="match status" value="1"/>
</dbReference>
<reference evidence="12" key="2">
    <citation type="submission" date="2025-08" db="UniProtKB">
        <authorList>
            <consortium name="Ensembl"/>
        </authorList>
    </citation>
    <scope>IDENTIFICATION</scope>
</reference>
<dbReference type="GO" id="GO:0030097">
    <property type="term" value="P:hemopoiesis"/>
    <property type="evidence" value="ECO:0007669"/>
    <property type="project" value="Ensembl"/>
</dbReference>
<dbReference type="GO" id="GO:0051781">
    <property type="term" value="P:positive regulation of cell division"/>
    <property type="evidence" value="ECO:0007669"/>
    <property type="project" value="UniProtKB-KW"/>
</dbReference>
<dbReference type="InterPro" id="IPR023581">
    <property type="entry name" value="PD_growth_factor_CS"/>
</dbReference>
<evidence type="ECO:0000256" key="7">
    <source>
        <dbReference type="ARBA" id="ARBA00023180"/>
    </source>
</evidence>
<evidence type="ECO:0000256" key="4">
    <source>
        <dbReference type="ARBA" id="ARBA00022782"/>
    </source>
</evidence>
<dbReference type="HOGENOM" id="CLU_042996_2_0_1"/>
<proteinExistence type="inferred from homology"/>
<dbReference type="GO" id="GO:0050930">
    <property type="term" value="P:induction of positive chemotaxis"/>
    <property type="evidence" value="ECO:0007669"/>
    <property type="project" value="TreeGrafter"/>
</dbReference>
<accession>H3CLN6</accession>
<dbReference type="GO" id="GO:0008016">
    <property type="term" value="P:regulation of heart contraction"/>
    <property type="evidence" value="ECO:0007669"/>
    <property type="project" value="Ensembl"/>
</dbReference>
<evidence type="ECO:0000256" key="6">
    <source>
        <dbReference type="ARBA" id="ARBA00023157"/>
    </source>
</evidence>
<dbReference type="Proteomes" id="UP000007303">
    <property type="component" value="Unassembled WGS sequence"/>
</dbReference>
<evidence type="ECO:0000256" key="5">
    <source>
        <dbReference type="ARBA" id="ARBA00023030"/>
    </source>
</evidence>
<evidence type="ECO:0000256" key="3">
    <source>
        <dbReference type="ARBA" id="ARBA00022657"/>
    </source>
</evidence>
<dbReference type="CDD" id="cd00135">
    <property type="entry name" value="PDGF"/>
    <property type="match status" value="1"/>
</dbReference>
<keyword evidence="7" id="KW-0325">Glycoprotein</keyword>
<dbReference type="InterPro" id="IPR000072">
    <property type="entry name" value="PDGF/VEGF_dom"/>
</dbReference>
<evidence type="ECO:0000256" key="8">
    <source>
        <dbReference type="ARBA" id="ARBA00023246"/>
    </source>
</evidence>
<dbReference type="AlphaFoldDB" id="H3CLN6"/>
<keyword evidence="10" id="KW-0732">Signal</keyword>
<dbReference type="GO" id="GO:0060841">
    <property type="term" value="P:venous blood vessel development"/>
    <property type="evidence" value="ECO:0007669"/>
    <property type="project" value="Ensembl"/>
</dbReference>
<dbReference type="FunFam" id="2.10.160.10:FF:000001">
    <property type="entry name" value="Vascular endothelial growth factor A"/>
    <property type="match status" value="1"/>
</dbReference>
<evidence type="ECO:0000313" key="13">
    <source>
        <dbReference type="Proteomes" id="UP000007303"/>
    </source>
</evidence>
<dbReference type="PROSITE" id="PS50278">
    <property type="entry name" value="PDGF_2"/>
    <property type="match status" value="1"/>
</dbReference>
<feature type="chain" id="PRO_5003581888" evidence="10">
    <location>
        <begin position="24"/>
        <end position="191"/>
    </location>
</feature>
<dbReference type="GO" id="GO:0008201">
    <property type="term" value="F:heparin binding"/>
    <property type="evidence" value="ECO:0007669"/>
    <property type="project" value="InterPro"/>
</dbReference>
<dbReference type="GO" id="GO:0001569">
    <property type="term" value="P:branching involved in blood vessel morphogenesis"/>
    <property type="evidence" value="ECO:0007669"/>
    <property type="project" value="Ensembl"/>
</dbReference>
<evidence type="ECO:0000256" key="10">
    <source>
        <dbReference type="SAM" id="SignalP"/>
    </source>
</evidence>
<dbReference type="Gene3D" id="2.10.160.10">
    <property type="entry name" value="Vascular endothelial growth factor, heparin-binding domain"/>
    <property type="match status" value="1"/>
</dbReference>
<comment type="similarity">
    <text evidence="1 9">Belongs to the PDGF/VEGF growth factor family.</text>
</comment>
<dbReference type="Gene3D" id="2.10.90.10">
    <property type="entry name" value="Cystine-knot cytokines"/>
    <property type="match status" value="1"/>
</dbReference>
<keyword evidence="4" id="KW-0221">Differentiation</keyword>
<dbReference type="GO" id="GO:0035477">
    <property type="term" value="P:regulation of angioblast cell migration involved in selective angioblast sprouting"/>
    <property type="evidence" value="ECO:0007669"/>
    <property type="project" value="Ensembl"/>
</dbReference>
<reference evidence="13" key="1">
    <citation type="journal article" date="2004" name="Nature">
        <title>Genome duplication in the teleost fish Tetraodon nigroviridis reveals the early vertebrate proto-karyotype.</title>
        <authorList>
            <person name="Jaillon O."/>
            <person name="Aury J.-M."/>
            <person name="Brunet F."/>
            <person name="Petit J.-L."/>
            <person name="Stange-Thomann N."/>
            <person name="Mauceli E."/>
            <person name="Bouneau L."/>
            <person name="Fischer C."/>
            <person name="Ozouf-Costaz C."/>
            <person name="Bernot A."/>
            <person name="Nicaud S."/>
            <person name="Jaffe D."/>
            <person name="Fisher S."/>
            <person name="Lutfalla G."/>
            <person name="Dossat C."/>
            <person name="Segurens B."/>
            <person name="Dasilva C."/>
            <person name="Salanoubat M."/>
            <person name="Levy M."/>
            <person name="Boudet N."/>
            <person name="Castellano S."/>
            <person name="Anthouard V."/>
            <person name="Jubin C."/>
            <person name="Castelli V."/>
            <person name="Katinka M."/>
            <person name="Vacherie B."/>
            <person name="Biemont C."/>
            <person name="Skalli Z."/>
            <person name="Cattolico L."/>
            <person name="Poulain J."/>
            <person name="De Berardinis V."/>
            <person name="Cruaud C."/>
            <person name="Duprat S."/>
            <person name="Brottier P."/>
            <person name="Coutanceau J.-P."/>
            <person name="Gouzy J."/>
            <person name="Parra G."/>
            <person name="Lardier G."/>
            <person name="Chapple C."/>
            <person name="McKernan K.J."/>
            <person name="McEwan P."/>
            <person name="Bosak S."/>
            <person name="Kellis M."/>
            <person name="Volff J.-N."/>
            <person name="Guigo R."/>
            <person name="Zody M.C."/>
            <person name="Mesirov J."/>
            <person name="Lindblad-Toh K."/>
            <person name="Birren B."/>
            <person name="Nusbaum C."/>
            <person name="Kahn D."/>
            <person name="Robinson-Rechavi M."/>
            <person name="Laudet V."/>
            <person name="Schachter V."/>
            <person name="Quetier F."/>
            <person name="Saurin W."/>
            <person name="Scarpelli C."/>
            <person name="Wincker P."/>
            <person name="Lander E.S."/>
            <person name="Weissenbach J."/>
            <person name="Roest Crollius H."/>
        </authorList>
    </citation>
    <scope>NUCLEOTIDE SEQUENCE [LARGE SCALE GENOMIC DNA]</scope>
</reference>
<dbReference type="Ensembl" id="ENSTNIT00000009336.1">
    <property type="protein sequence ID" value="ENSTNIP00000009165.1"/>
    <property type="gene ID" value="ENSTNIG00000006398.1"/>
</dbReference>
<keyword evidence="8" id="KW-0497">Mitogen</keyword>
<organism evidence="12 13">
    <name type="scientific">Tetraodon nigroviridis</name>
    <name type="common">Spotted green pufferfish</name>
    <name type="synonym">Chelonodon nigroviridis</name>
    <dbReference type="NCBI Taxonomy" id="99883"/>
    <lineage>
        <taxon>Eukaryota</taxon>
        <taxon>Metazoa</taxon>
        <taxon>Chordata</taxon>
        <taxon>Craniata</taxon>
        <taxon>Vertebrata</taxon>
        <taxon>Euteleostomi</taxon>
        <taxon>Actinopterygii</taxon>
        <taxon>Neopterygii</taxon>
        <taxon>Teleostei</taxon>
        <taxon>Neoteleostei</taxon>
        <taxon>Acanthomorphata</taxon>
        <taxon>Eupercaria</taxon>
        <taxon>Tetraodontiformes</taxon>
        <taxon>Tetradontoidea</taxon>
        <taxon>Tetraodontidae</taxon>
        <taxon>Tetraodon</taxon>
    </lineage>
</organism>
<dbReference type="GO" id="GO:0009749">
    <property type="term" value="P:response to glucose"/>
    <property type="evidence" value="ECO:0007669"/>
    <property type="project" value="Ensembl"/>
</dbReference>
<dbReference type="GO" id="GO:0005172">
    <property type="term" value="F:vascular endothelial growth factor receptor binding"/>
    <property type="evidence" value="ECO:0007669"/>
    <property type="project" value="TreeGrafter"/>
</dbReference>
<feature type="domain" description="Platelet-derived growth factor (PDGF) family profile" evidence="11">
    <location>
        <begin position="36"/>
        <end position="132"/>
    </location>
</feature>
<dbReference type="InterPro" id="IPR027928">
    <property type="entry name" value="VEGF_C"/>
</dbReference>
<dbReference type="GO" id="GO:0030878">
    <property type="term" value="P:thyroid gland development"/>
    <property type="evidence" value="ECO:0007669"/>
    <property type="project" value="Ensembl"/>
</dbReference>
<keyword evidence="6" id="KW-1015">Disulfide bond</keyword>
<dbReference type="GO" id="GO:0051897">
    <property type="term" value="P:positive regulation of phosphatidylinositol 3-kinase/protein kinase B signal transduction"/>
    <property type="evidence" value="ECO:0007669"/>
    <property type="project" value="Ensembl"/>
</dbReference>
<dbReference type="GO" id="GO:0003319">
    <property type="term" value="P:cardioblast migration to the midline involved in heart rudiment formation"/>
    <property type="evidence" value="ECO:0007669"/>
    <property type="project" value="Ensembl"/>
</dbReference>
<dbReference type="GO" id="GO:0022009">
    <property type="term" value="P:central nervous system vasculogenesis"/>
    <property type="evidence" value="ECO:0007669"/>
    <property type="project" value="Ensembl"/>
</dbReference>
<dbReference type="Pfam" id="PF14554">
    <property type="entry name" value="VEGF_C"/>
    <property type="match status" value="1"/>
</dbReference>
<dbReference type="GO" id="GO:0045766">
    <property type="term" value="P:positive regulation of angiogenesis"/>
    <property type="evidence" value="ECO:0007669"/>
    <property type="project" value="Ensembl"/>
</dbReference>
<dbReference type="Pfam" id="PF00341">
    <property type="entry name" value="PDGF"/>
    <property type="match status" value="1"/>
</dbReference>
<evidence type="ECO:0000256" key="1">
    <source>
        <dbReference type="ARBA" id="ARBA00006686"/>
    </source>
</evidence>
<name>H3CLN6_TETNG</name>
<dbReference type="InParanoid" id="H3CLN6"/>
<protein>
    <submittedName>
        <fullName evidence="12">Vascular endothelial growth factor Aa</fullName>
    </submittedName>
</protein>
<evidence type="ECO:0000256" key="9">
    <source>
        <dbReference type="RuleBase" id="RU003818"/>
    </source>
</evidence>